<dbReference type="SUPFAM" id="SSF54826">
    <property type="entry name" value="Enolase N-terminal domain-like"/>
    <property type="match status" value="1"/>
</dbReference>
<dbReference type="GO" id="GO:0000287">
    <property type="term" value="F:magnesium ion binding"/>
    <property type="evidence" value="ECO:0007669"/>
    <property type="project" value="UniProtKB-ARBA"/>
</dbReference>
<gene>
    <name evidence="2" type="ORF">CWM85_18530</name>
</gene>
<sequence length="118" mass="12951">MKIVAAEVFVTCPGRNFVTLKVTTDDGIVGLGDATLNGRELSVASYLRDHLCPQLIGRDAHRIEDIWQFFYKGAYWRRGPVTMSAISAIDMALWDIKAKAAGMPLYQLLGGASPVSYT</sequence>
<dbReference type="PANTHER" id="PTHR48080:SF6">
    <property type="entry name" value="STARVATION-SENSING PROTEIN RSPA"/>
    <property type="match status" value="1"/>
</dbReference>
<evidence type="ECO:0000259" key="1">
    <source>
        <dbReference type="Pfam" id="PF02746"/>
    </source>
</evidence>
<dbReference type="EMBL" id="PIET01000587">
    <property type="protein sequence ID" value="PLM59197.1"/>
    <property type="molecule type" value="Genomic_DNA"/>
</dbReference>
<evidence type="ECO:0000313" key="3">
    <source>
        <dbReference type="Proteomes" id="UP000234661"/>
    </source>
</evidence>
<feature type="domain" description="Mandelate racemase/muconate lactonizing enzyme N-terminal" evidence="1">
    <location>
        <begin position="12"/>
        <end position="110"/>
    </location>
</feature>
<proteinExistence type="predicted"/>
<dbReference type="GO" id="GO:0009063">
    <property type="term" value="P:amino acid catabolic process"/>
    <property type="evidence" value="ECO:0007669"/>
    <property type="project" value="InterPro"/>
</dbReference>
<accession>A0A2J4Z8D6</accession>
<dbReference type="PANTHER" id="PTHR48080">
    <property type="entry name" value="D-GALACTONATE DEHYDRATASE-RELATED"/>
    <property type="match status" value="1"/>
</dbReference>
<dbReference type="FunFam" id="3.30.390.10:FF:000002">
    <property type="entry name" value="D-galactonate dehydratase family protein"/>
    <property type="match status" value="1"/>
</dbReference>
<dbReference type="InterPro" id="IPR018110">
    <property type="entry name" value="Mandel_Rmase/mucon_lact_enz_CS"/>
</dbReference>
<dbReference type="Pfam" id="PF02746">
    <property type="entry name" value="MR_MLE_N"/>
    <property type="match status" value="1"/>
</dbReference>
<dbReference type="Gene3D" id="3.30.390.10">
    <property type="entry name" value="Enolase-like, N-terminal domain"/>
    <property type="match status" value="1"/>
</dbReference>
<protein>
    <submittedName>
        <fullName evidence="2">Bifunctional D-altronate/D-mannonate dehydratase</fullName>
    </submittedName>
</protein>
<dbReference type="Proteomes" id="UP000234661">
    <property type="component" value="Unassembled WGS sequence"/>
</dbReference>
<dbReference type="AlphaFoldDB" id="A0A2J4Z8D6"/>
<organism evidence="2 3">
    <name type="scientific">Klebsiella michiganensis</name>
    <dbReference type="NCBI Taxonomy" id="1134687"/>
    <lineage>
        <taxon>Bacteria</taxon>
        <taxon>Pseudomonadati</taxon>
        <taxon>Pseudomonadota</taxon>
        <taxon>Gammaproteobacteria</taxon>
        <taxon>Enterobacterales</taxon>
        <taxon>Enterobacteriaceae</taxon>
        <taxon>Klebsiella/Raoultella group</taxon>
        <taxon>Klebsiella</taxon>
    </lineage>
</organism>
<reference evidence="2 3" key="1">
    <citation type="submission" date="2017-11" db="EMBL/GenBank/DDBJ databases">
        <authorList>
            <person name="Han C.G."/>
        </authorList>
    </citation>
    <scope>NUCLEOTIDE SEQUENCE [LARGE SCALE GENOMIC DNA]</scope>
    <source>
        <strain evidence="2 3">A2</strain>
    </source>
</reference>
<dbReference type="InterPro" id="IPR029017">
    <property type="entry name" value="Enolase-like_N"/>
</dbReference>
<dbReference type="PROSITE" id="PS00908">
    <property type="entry name" value="MR_MLE_1"/>
    <property type="match status" value="1"/>
</dbReference>
<name>A0A2J4Z8D6_9ENTR</name>
<evidence type="ECO:0000313" key="2">
    <source>
        <dbReference type="EMBL" id="PLM59197.1"/>
    </source>
</evidence>
<feature type="non-terminal residue" evidence="2">
    <location>
        <position position="118"/>
    </location>
</feature>
<dbReference type="InterPro" id="IPR034593">
    <property type="entry name" value="DgoD-like"/>
</dbReference>
<dbReference type="InterPro" id="IPR013341">
    <property type="entry name" value="Mandelate_racemase_N_dom"/>
</dbReference>
<comment type="caution">
    <text evidence="2">The sequence shown here is derived from an EMBL/GenBank/DDBJ whole genome shotgun (WGS) entry which is preliminary data.</text>
</comment>
<reference evidence="2 3" key="2">
    <citation type="submission" date="2018-01" db="EMBL/GenBank/DDBJ databases">
        <title>Genomic study of Klebsiella pneumoniae.</title>
        <authorList>
            <person name="Yang Y."/>
            <person name="Bicalho R."/>
        </authorList>
    </citation>
    <scope>NUCLEOTIDE SEQUENCE [LARGE SCALE GENOMIC DNA]</scope>
    <source>
        <strain evidence="2 3">A2</strain>
    </source>
</reference>